<reference evidence="2" key="1">
    <citation type="journal article" date="2020" name="Cell">
        <title>Large-Scale Comparative Analyses of Tick Genomes Elucidate Their Genetic Diversity and Vector Capacities.</title>
        <authorList>
            <consortium name="Tick Genome and Microbiome Consortium (TIGMIC)"/>
            <person name="Jia N."/>
            <person name="Wang J."/>
            <person name="Shi W."/>
            <person name="Du L."/>
            <person name="Sun Y."/>
            <person name="Zhan W."/>
            <person name="Jiang J.F."/>
            <person name="Wang Q."/>
            <person name="Zhang B."/>
            <person name="Ji P."/>
            <person name="Bell-Sakyi L."/>
            <person name="Cui X.M."/>
            <person name="Yuan T.T."/>
            <person name="Jiang B.G."/>
            <person name="Yang W.F."/>
            <person name="Lam T.T."/>
            <person name="Chang Q.C."/>
            <person name="Ding S.J."/>
            <person name="Wang X.J."/>
            <person name="Zhu J.G."/>
            <person name="Ruan X.D."/>
            <person name="Zhao L."/>
            <person name="Wei J.T."/>
            <person name="Ye R.Z."/>
            <person name="Que T.C."/>
            <person name="Du C.H."/>
            <person name="Zhou Y.H."/>
            <person name="Cheng J.X."/>
            <person name="Dai P.F."/>
            <person name="Guo W.B."/>
            <person name="Han X.H."/>
            <person name="Huang E.J."/>
            <person name="Li L.F."/>
            <person name="Wei W."/>
            <person name="Gao Y.C."/>
            <person name="Liu J.Z."/>
            <person name="Shao H.Z."/>
            <person name="Wang X."/>
            <person name="Wang C.C."/>
            <person name="Yang T.C."/>
            <person name="Huo Q.B."/>
            <person name="Li W."/>
            <person name="Chen H.Y."/>
            <person name="Chen S.E."/>
            <person name="Zhou L.G."/>
            <person name="Ni X.B."/>
            <person name="Tian J.H."/>
            <person name="Sheng Y."/>
            <person name="Liu T."/>
            <person name="Pan Y.S."/>
            <person name="Xia L.Y."/>
            <person name="Li J."/>
            <person name="Zhao F."/>
            <person name="Cao W.C."/>
        </authorList>
    </citation>
    <scope>NUCLEOTIDE SEQUENCE</scope>
    <source>
        <strain evidence="2">Rmic-2018</strain>
    </source>
</reference>
<feature type="domain" description="A to I editase" evidence="1">
    <location>
        <begin position="10"/>
        <end position="101"/>
    </location>
</feature>
<proteinExistence type="predicted"/>
<accession>A0A9J6EMT0</accession>
<dbReference type="PANTHER" id="PTHR10910:SF107">
    <property type="entry name" value="DOUBLE-STRANDED RNA-SPECIFIC ADENOSINE DEAMINASE"/>
    <property type="match status" value="1"/>
</dbReference>
<dbReference type="PROSITE" id="PS50141">
    <property type="entry name" value="A_DEAMIN_EDITASE"/>
    <property type="match status" value="1"/>
</dbReference>
<dbReference type="GO" id="GO:0003725">
    <property type="term" value="F:double-stranded RNA binding"/>
    <property type="evidence" value="ECO:0007669"/>
    <property type="project" value="TreeGrafter"/>
</dbReference>
<dbReference type="Proteomes" id="UP000821866">
    <property type="component" value="Chromosome 11"/>
</dbReference>
<keyword evidence="3" id="KW-1185">Reference proteome</keyword>
<evidence type="ECO:0000313" key="3">
    <source>
        <dbReference type="Proteomes" id="UP000821866"/>
    </source>
</evidence>
<sequence>MIVNKASWAPFNLASTRVLCAGNLYHHGHLSRAVCCRLEGEPGLDTLLPTRYSLHHPTLGCVSGHNPPRDTEKTKPYSINWCVGDERPEVTNSGTGMRQDR</sequence>
<dbReference type="PANTHER" id="PTHR10910">
    <property type="entry name" value="EUKARYOTE SPECIFIC DSRNA BINDING PROTEIN"/>
    <property type="match status" value="1"/>
</dbReference>
<reference evidence="2" key="2">
    <citation type="submission" date="2021-09" db="EMBL/GenBank/DDBJ databases">
        <authorList>
            <person name="Jia N."/>
            <person name="Wang J."/>
            <person name="Shi W."/>
            <person name="Du L."/>
            <person name="Sun Y."/>
            <person name="Zhan W."/>
            <person name="Jiang J."/>
            <person name="Wang Q."/>
            <person name="Zhang B."/>
            <person name="Ji P."/>
            <person name="Sakyi L.B."/>
            <person name="Cui X."/>
            <person name="Yuan T."/>
            <person name="Jiang B."/>
            <person name="Yang W."/>
            <person name="Lam T.T.-Y."/>
            <person name="Chang Q."/>
            <person name="Ding S."/>
            <person name="Wang X."/>
            <person name="Zhu J."/>
            <person name="Ruan X."/>
            <person name="Zhao L."/>
            <person name="Wei J."/>
            <person name="Que T."/>
            <person name="Du C."/>
            <person name="Cheng J."/>
            <person name="Dai P."/>
            <person name="Han X."/>
            <person name="Huang E."/>
            <person name="Gao Y."/>
            <person name="Liu J."/>
            <person name="Shao H."/>
            <person name="Ye R."/>
            <person name="Li L."/>
            <person name="Wei W."/>
            <person name="Wang X."/>
            <person name="Wang C."/>
            <person name="Huo Q."/>
            <person name="Li W."/>
            <person name="Guo W."/>
            <person name="Chen H."/>
            <person name="Chen S."/>
            <person name="Zhou L."/>
            <person name="Zhou L."/>
            <person name="Ni X."/>
            <person name="Tian J."/>
            <person name="Zhou Y."/>
            <person name="Sheng Y."/>
            <person name="Liu T."/>
            <person name="Pan Y."/>
            <person name="Xia L."/>
            <person name="Li J."/>
            <person name="Zhao F."/>
            <person name="Cao W."/>
        </authorList>
    </citation>
    <scope>NUCLEOTIDE SEQUENCE</scope>
    <source>
        <strain evidence="2">Rmic-2018</strain>
        <tissue evidence="2">Larvae</tissue>
    </source>
</reference>
<dbReference type="GO" id="GO:0003726">
    <property type="term" value="F:double-stranded RNA adenosine deaminase activity"/>
    <property type="evidence" value="ECO:0007669"/>
    <property type="project" value="TreeGrafter"/>
</dbReference>
<dbReference type="GO" id="GO:0008251">
    <property type="term" value="F:tRNA-specific adenosine deaminase activity"/>
    <property type="evidence" value="ECO:0007669"/>
    <property type="project" value="TreeGrafter"/>
</dbReference>
<evidence type="ECO:0000313" key="2">
    <source>
        <dbReference type="EMBL" id="KAH8035460.1"/>
    </source>
</evidence>
<protein>
    <recommendedName>
        <fullName evidence="1">A to I editase domain-containing protein</fullName>
    </recommendedName>
</protein>
<dbReference type="InterPro" id="IPR002466">
    <property type="entry name" value="A_deamin"/>
</dbReference>
<dbReference type="VEuPathDB" id="VectorBase:LOC119180667"/>
<evidence type="ECO:0000259" key="1">
    <source>
        <dbReference type="PROSITE" id="PS50141"/>
    </source>
</evidence>
<gene>
    <name evidence="2" type="ORF">HPB51_005648</name>
</gene>
<name>A0A9J6EMT0_RHIMP</name>
<dbReference type="GO" id="GO:0006396">
    <property type="term" value="P:RNA processing"/>
    <property type="evidence" value="ECO:0007669"/>
    <property type="project" value="InterPro"/>
</dbReference>
<dbReference type="GO" id="GO:0005737">
    <property type="term" value="C:cytoplasm"/>
    <property type="evidence" value="ECO:0007669"/>
    <property type="project" value="TreeGrafter"/>
</dbReference>
<dbReference type="GO" id="GO:0005730">
    <property type="term" value="C:nucleolus"/>
    <property type="evidence" value="ECO:0007669"/>
    <property type="project" value="TreeGrafter"/>
</dbReference>
<organism evidence="2 3">
    <name type="scientific">Rhipicephalus microplus</name>
    <name type="common">Cattle tick</name>
    <name type="synonym">Boophilus microplus</name>
    <dbReference type="NCBI Taxonomy" id="6941"/>
    <lineage>
        <taxon>Eukaryota</taxon>
        <taxon>Metazoa</taxon>
        <taxon>Ecdysozoa</taxon>
        <taxon>Arthropoda</taxon>
        <taxon>Chelicerata</taxon>
        <taxon>Arachnida</taxon>
        <taxon>Acari</taxon>
        <taxon>Parasitiformes</taxon>
        <taxon>Ixodida</taxon>
        <taxon>Ixodoidea</taxon>
        <taxon>Ixodidae</taxon>
        <taxon>Rhipicephalinae</taxon>
        <taxon>Rhipicephalus</taxon>
        <taxon>Boophilus</taxon>
    </lineage>
</organism>
<dbReference type="GO" id="GO:0006382">
    <property type="term" value="P:adenosine to inosine editing"/>
    <property type="evidence" value="ECO:0007669"/>
    <property type="project" value="TreeGrafter"/>
</dbReference>
<dbReference type="AlphaFoldDB" id="A0A9J6EMT0"/>
<dbReference type="Pfam" id="PF02137">
    <property type="entry name" value="A_deamin"/>
    <property type="match status" value="1"/>
</dbReference>
<comment type="caution">
    <text evidence="2">The sequence shown here is derived from an EMBL/GenBank/DDBJ whole genome shotgun (WGS) entry which is preliminary data.</text>
</comment>
<dbReference type="EMBL" id="JABSTU010000003">
    <property type="protein sequence ID" value="KAH8035460.1"/>
    <property type="molecule type" value="Genomic_DNA"/>
</dbReference>